<dbReference type="InterPro" id="IPR020846">
    <property type="entry name" value="MFS_dom"/>
</dbReference>
<dbReference type="PROSITE" id="PS50850">
    <property type="entry name" value="MFS"/>
    <property type="match status" value="1"/>
</dbReference>
<feature type="region of interest" description="Disordered" evidence="6">
    <location>
        <begin position="393"/>
        <end position="418"/>
    </location>
</feature>
<dbReference type="InterPro" id="IPR036259">
    <property type="entry name" value="MFS_trans_sf"/>
</dbReference>
<dbReference type="STRING" id="85558.T45_04584"/>
<protein>
    <submittedName>
        <fullName evidence="9">Transporter, major facilitator family protein</fullName>
    </submittedName>
</protein>
<evidence type="ECO:0000256" key="3">
    <source>
        <dbReference type="ARBA" id="ARBA00022692"/>
    </source>
</evidence>
<sequence>MPPLTDGRTRRLPFVVLVLSAGTFLMGTTEFVIAGLLPEIADDLHVSVSHAGLLITVFAAGMIVGAPTMAVATLHLPRRSTLVLALAVFALGHLVAALSSSFALVLAARVVTALATGTFWCVAAVVATTAAGPAATSRALGMLLGGLTVATVAGVPLGAWLGQLSGWRGPFWVLAALSAGAAAVIGRYIPADERPEAPSVRAEFAALRDVRVWLTLSSMTLLMCGVLATYAYISPLLTERAGLPAGAVPMVLTSYGLGALVGTMAGGRLGDRRPLATLITAAATTTLVLLSLTILSTSPAATVVLVTLLGMTGFAANPALGALVLRFAGSAPTLASGVSGAAPNVGIAVGSWTAGVALTSPLGQAGPPLVGTVAAALTLVPLATLALMRATRSDAQTPRRGAASEQSSGPSVSAPHVG</sequence>
<reference evidence="9 10" key="1">
    <citation type="journal article" date="2011" name="Plasmid">
        <title>Streptomyces turgidiscabies Car8 contains a modular pathogenicity island that shares virulence genes with other actinobacterial plant pathogens.</title>
        <authorList>
            <person name="Huguet-Tapia J.C."/>
            <person name="Badger J.H."/>
            <person name="Loria R."/>
            <person name="Pettis G.S."/>
        </authorList>
    </citation>
    <scope>NUCLEOTIDE SEQUENCE [LARGE SCALE GENOMIC DNA]</scope>
    <source>
        <strain evidence="9 10">Car8</strain>
    </source>
</reference>
<dbReference type="EMBL" id="AEJB01000375">
    <property type="protein sequence ID" value="ELP65507.1"/>
    <property type="molecule type" value="Genomic_DNA"/>
</dbReference>
<dbReference type="Gene3D" id="1.20.1250.20">
    <property type="entry name" value="MFS general substrate transporter like domains"/>
    <property type="match status" value="1"/>
</dbReference>
<feature type="transmembrane region" description="Helical" evidence="7">
    <location>
        <begin position="210"/>
        <end position="233"/>
    </location>
</feature>
<feature type="transmembrane region" description="Helical" evidence="7">
    <location>
        <begin position="82"/>
        <end position="104"/>
    </location>
</feature>
<dbReference type="SUPFAM" id="SSF103473">
    <property type="entry name" value="MFS general substrate transporter"/>
    <property type="match status" value="1"/>
</dbReference>
<accession>L7F2I1</accession>
<dbReference type="PANTHER" id="PTHR43124:SF3">
    <property type="entry name" value="CHLORAMPHENICOL EFFLUX PUMP RV0191"/>
    <property type="match status" value="1"/>
</dbReference>
<dbReference type="Proteomes" id="UP000010931">
    <property type="component" value="Unassembled WGS sequence"/>
</dbReference>
<evidence type="ECO:0000256" key="7">
    <source>
        <dbReference type="SAM" id="Phobius"/>
    </source>
</evidence>
<name>L7F2I1_STRT8</name>
<evidence type="ECO:0000256" key="5">
    <source>
        <dbReference type="ARBA" id="ARBA00023136"/>
    </source>
</evidence>
<feature type="transmembrane region" description="Helical" evidence="7">
    <location>
        <begin position="49"/>
        <end position="70"/>
    </location>
</feature>
<dbReference type="RefSeq" id="WP_006379434.1">
    <property type="nucleotide sequence ID" value="NZ_AEJB01000375.1"/>
</dbReference>
<dbReference type="AlphaFoldDB" id="L7F2I1"/>
<feature type="transmembrane region" description="Helical" evidence="7">
    <location>
        <begin position="139"/>
        <end position="159"/>
    </location>
</feature>
<evidence type="ECO:0000256" key="6">
    <source>
        <dbReference type="SAM" id="MobiDB-lite"/>
    </source>
</evidence>
<feature type="transmembrane region" description="Helical" evidence="7">
    <location>
        <begin position="171"/>
        <end position="189"/>
    </location>
</feature>
<dbReference type="GO" id="GO:0005886">
    <property type="term" value="C:plasma membrane"/>
    <property type="evidence" value="ECO:0007669"/>
    <property type="project" value="UniProtKB-SubCell"/>
</dbReference>
<comment type="caution">
    <text evidence="9">The sequence shown here is derived from an EMBL/GenBank/DDBJ whole genome shotgun (WGS) entry which is preliminary data.</text>
</comment>
<feature type="transmembrane region" description="Helical" evidence="7">
    <location>
        <begin position="245"/>
        <end position="263"/>
    </location>
</feature>
<keyword evidence="2" id="KW-1003">Cell membrane</keyword>
<feature type="transmembrane region" description="Helical" evidence="7">
    <location>
        <begin position="12"/>
        <end position="37"/>
    </location>
</feature>
<dbReference type="InterPro" id="IPR050189">
    <property type="entry name" value="MFS_Efflux_Transporters"/>
</dbReference>
<dbReference type="InterPro" id="IPR011701">
    <property type="entry name" value="MFS"/>
</dbReference>
<feature type="domain" description="Major facilitator superfamily (MFS) profile" evidence="8">
    <location>
        <begin position="15"/>
        <end position="392"/>
    </location>
</feature>
<feature type="transmembrane region" description="Helical" evidence="7">
    <location>
        <begin position="301"/>
        <end position="325"/>
    </location>
</feature>
<dbReference type="GeneID" id="97404003"/>
<feature type="transmembrane region" description="Helical" evidence="7">
    <location>
        <begin position="110"/>
        <end position="132"/>
    </location>
</feature>
<keyword evidence="10" id="KW-1185">Reference proteome</keyword>
<dbReference type="CDD" id="cd17324">
    <property type="entry name" value="MFS_NepI_like"/>
    <property type="match status" value="1"/>
</dbReference>
<evidence type="ECO:0000313" key="10">
    <source>
        <dbReference type="Proteomes" id="UP000010931"/>
    </source>
</evidence>
<evidence type="ECO:0000256" key="4">
    <source>
        <dbReference type="ARBA" id="ARBA00022989"/>
    </source>
</evidence>
<dbReference type="Pfam" id="PF07690">
    <property type="entry name" value="MFS_1"/>
    <property type="match status" value="1"/>
</dbReference>
<evidence type="ECO:0000259" key="8">
    <source>
        <dbReference type="PROSITE" id="PS50850"/>
    </source>
</evidence>
<dbReference type="PANTHER" id="PTHR43124">
    <property type="entry name" value="PURINE EFFLUX PUMP PBUE"/>
    <property type="match status" value="1"/>
</dbReference>
<keyword evidence="3 7" id="KW-0812">Transmembrane</keyword>
<keyword evidence="4 7" id="KW-1133">Transmembrane helix</keyword>
<organism evidence="9 10">
    <name type="scientific">Streptomyces turgidiscabies (strain Car8)</name>
    <dbReference type="NCBI Taxonomy" id="698760"/>
    <lineage>
        <taxon>Bacteria</taxon>
        <taxon>Bacillati</taxon>
        <taxon>Actinomycetota</taxon>
        <taxon>Actinomycetes</taxon>
        <taxon>Kitasatosporales</taxon>
        <taxon>Streptomycetaceae</taxon>
        <taxon>Streptomyces</taxon>
    </lineage>
</organism>
<feature type="transmembrane region" description="Helical" evidence="7">
    <location>
        <begin position="337"/>
        <end position="357"/>
    </location>
</feature>
<evidence type="ECO:0000256" key="2">
    <source>
        <dbReference type="ARBA" id="ARBA00022475"/>
    </source>
</evidence>
<comment type="subcellular location">
    <subcellularLocation>
        <location evidence="1">Cell membrane</location>
        <topology evidence="1">Multi-pass membrane protein</topology>
    </subcellularLocation>
</comment>
<proteinExistence type="predicted"/>
<feature type="transmembrane region" description="Helical" evidence="7">
    <location>
        <begin position="275"/>
        <end position="295"/>
    </location>
</feature>
<feature type="transmembrane region" description="Helical" evidence="7">
    <location>
        <begin position="369"/>
        <end position="390"/>
    </location>
</feature>
<gene>
    <name evidence="9" type="ORF">STRTUCAR8_10065</name>
</gene>
<evidence type="ECO:0000256" key="1">
    <source>
        <dbReference type="ARBA" id="ARBA00004651"/>
    </source>
</evidence>
<dbReference type="GO" id="GO:0022857">
    <property type="term" value="F:transmembrane transporter activity"/>
    <property type="evidence" value="ECO:0007669"/>
    <property type="project" value="InterPro"/>
</dbReference>
<evidence type="ECO:0000313" key="9">
    <source>
        <dbReference type="EMBL" id="ELP65507.1"/>
    </source>
</evidence>
<keyword evidence="5 7" id="KW-0472">Membrane</keyword>
<dbReference type="PATRIC" id="fig|698760.3.peg.5676"/>